<feature type="region of interest" description="Disordered" evidence="1">
    <location>
        <begin position="78"/>
        <end position="101"/>
    </location>
</feature>
<dbReference type="Proteomes" id="UP000664991">
    <property type="component" value="Unassembled WGS sequence"/>
</dbReference>
<dbReference type="EMBL" id="JAEMGP010000001">
    <property type="protein sequence ID" value="KAG5216390.1"/>
    <property type="molecule type" value="Genomic_DNA"/>
</dbReference>
<evidence type="ECO:0000256" key="1">
    <source>
        <dbReference type="SAM" id="MobiDB-lite"/>
    </source>
</evidence>
<accession>A0A836AQQ0</accession>
<comment type="caution">
    <text evidence="2">The sequence shown here is derived from an EMBL/GenBank/DDBJ whole genome shotgun (WGS) entry which is preliminary data.</text>
</comment>
<evidence type="ECO:0000313" key="2">
    <source>
        <dbReference type="EMBL" id="KAG5216390.1"/>
    </source>
</evidence>
<feature type="region of interest" description="Disordered" evidence="1">
    <location>
        <begin position="1"/>
        <end position="58"/>
    </location>
</feature>
<dbReference type="AlphaFoldDB" id="A0A836AQQ0"/>
<name>A0A836AQQ0_SHEEP</name>
<gene>
    <name evidence="2" type="ORF">JEQ12_001966</name>
</gene>
<reference evidence="2 3" key="1">
    <citation type="submission" date="2020-12" db="EMBL/GenBank/DDBJ databases">
        <title>De novo assembly of Tibetan sheep genome.</title>
        <authorList>
            <person name="Li X."/>
        </authorList>
    </citation>
    <scope>NUCLEOTIDE SEQUENCE [LARGE SCALE GENOMIC DNA]</scope>
    <source>
        <tissue evidence="2">Heart</tissue>
    </source>
</reference>
<evidence type="ECO:0000313" key="3">
    <source>
        <dbReference type="Proteomes" id="UP000664991"/>
    </source>
</evidence>
<proteinExistence type="predicted"/>
<organism evidence="2 3">
    <name type="scientific">Ovis aries</name>
    <name type="common">Sheep</name>
    <dbReference type="NCBI Taxonomy" id="9940"/>
    <lineage>
        <taxon>Eukaryota</taxon>
        <taxon>Metazoa</taxon>
        <taxon>Chordata</taxon>
        <taxon>Craniata</taxon>
        <taxon>Vertebrata</taxon>
        <taxon>Euteleostomi</taxon>
        <taxon>Mammalia</taxon>
        <taxon>Eutheria</taxon>
        <taxon>Laurasiatheria</taxon>
        <taxon>Artiodactyla</taxon>
        <taxon>Ruminantia</taxon>
        <taxon>Pecora</taxon>
        <taxon>Bovidae</taxon>
        <taxon>Caprinae</taxon>
        <taxon>Ovis</taxon>
    </lineage>
</organism>
<protein>
    <submittedName>
        <fullName evidence="2">Uncharacterized protein</fullName>
    </submittedName>
</protein>
<sequence>MRPSGLGAVCTAGSEEKGTGIKNSPAGPKRDTCSPRAQFPPPERKSRTKGKNSTNEVNGVKLRLFLRSLMHTLGYGLKLLSDPDSATPLDSAEAVPGTELS</sequence>